<dbReference type="HOGENOM" id="CLU_1027299_0_0_1"/>
<name>A0A084FYJ6_PSEDA</name>
<keyword evidence="3" id="KW-1185">Reference proteome</keyword>
<accession>A0A084FYJ6</accession>
<organism evidence="2 3">
    <name type="scientific">Pseudallescheria apiosperma</name>
    <name type="common">Scedosporium apiospermum</name>
    <dbReference type="NCBI Taxonomy" id="563466"/>
    <lineage>
        <taxon>Eukaryota</taxon>
        <taxon>Fungi</taxon>
        <taxon>Dikarya</taxon>
        <taxon>Ascomycota</taxon>
        <taxon>Pezizomycotina</taxon>
        <taxon>Sordariomycetes</taxon>
        <taxon>Hypocreomycetidae</taxon>
        <taxon>Microascales</taxon>
        <taxon>Microascaceae</taxon>
        <taxon>Scedosporium</taxon>
    </lineage>
</organism>
<evidence type="ECO:0000313" key="2">
    <source>
        <dbReference type="EMBL" id="KEZ40158.1"/>
    </source>
</evidence>
<proteinExistence type="predicted"/>
<dbReference type="VEuPathDB" id="FungiDB:SAPIO_CDS9207"/>
<evidence type="ECO:0000313" key="3">
    <source>
        <dbReference type="Proteomes" id="UP000028545"/>
    </source>
</evidence>
<dbReference type="Proteomes" id="UP000028545">
    <property type="component" value="Unassembled WGS sequence"/>
</dbReference>
<feature type="compositionally biased region" description="Basic and acidic residues" evidence="1">
    <location>
        <begin position="31"/>
        <end position="59"/>
    </location>
</feature>
<protein>
    <submittedName>
        <fullName evidence="2">Uncharacterized protein</fullName>
    </submittedName>
</protein>
<comment type="caution">
    <text evidence="2">The sequence shown here is derived from an EMBL/GenBank/DDBJ whole genome shotgun (WGS) entry which is preliminary data.</text>
</comment>
<feature type="compositionally biased region" description="Low complexity" evidence="1">
    <location>
        <begin position="1"/>
        <end position="15"/>
    </location>
</feature>
<feature type="region of interest" description="Disordered" evidence="1">
    <location>
        <begin position="1"/>
        <end position="62"/>
    </location>
</feature>
<dbReference type="EMBL" id="JOWA01000132">
    <property type="protein sequence ID" value="KEZ40158.1"/>
    <property type="molecule type" value="Genomic_DNA"/>
</dbReference>
<sequence length="271" mass="30247">MPGQGLPSLLSLHSSDSPRDAPVTSNDESDENPRPGERGRGHEQVSEVPRHRPNLDGRNPDVMYDLQWDTKDIIAFDPPASPNGEPSPVDPRMLELLRSEIESPTTENGVAHVASGVRQPKTNAPLPERLAYVLESIHRSGFDGPESVISDYYTSDFRLFPRLASSQHLSRNRKLPGILSDLRTSAPSWTEWEAQGYKGEIIRSAESILAAERKKLVASTTLQQFIDKHEKCDGPENGKEDEGLQAAFIIAIFQREVRFLGKRLSRKKNFS</sequence>
<reference evidence="2 3" key="1">
    <citation type="journal article" date="2014" name="Genome Announc.">
        <title>Draft genome sequence of the pathogenic fungus Scedosporium apiospermum.</title>
        <authorList>
            <person name="Vandeputte P."/>
            <person name="Ghamrawi S."/>
            <person name="Rechenmann M."/>
            <person name="Iltis A."/>
            <person name="Giraud S."/>
            <person name="Fleury M."/>
            <person name="Thornton C."/>
            <person name="Delhaes L."/>
            <person name="Meyer W."/>
            <person name="Papon N."/>
            <person name="Bouchara J.P."/>
        </authorList>
    </citation>
    <scope>NUCLEOTIDE SEQUENCE [LARGE SCALE GENOMIC DNA]</scope>
    <source>
        <strain evidence="2 3">IHEM 14462</strain>
    </source>
</reference>
<dbReference type="AlphaFoldDB" id="A0A084FYJ6"/>
<evidence type="ECO:0000256" key="1">
    <source>
        <dbReference type="SAM" id="MobiDB-lite"/>
    </source>
</evidence>
<gene>
    <name evidence="2" type="ORF">SAPIO_CDS9207</name>
</gene>
<dbReference type="GeneID" id="27728279"/>
<dbReference type="KEGG" id="sapo:SAPIO_CDS9207"/>
<dbReference type="RefSeq" id="XP_016639957.1">
    <property type="nucleotide sequence ID" value="XM_016790654.1"/>
</dbReference>
<dbReference type="OrthoDB" id="194358at2759"/>